<dbReference type="PRINTS" id="PR01415">
    <property type="entry name" value="ANKYRIN"/>
</dbReference>
<feature type="coiled-coil region" evidence="8">
    <location>
        <begin position="1141"/>
        <end position="1168"/>
    </location>
</feature>
<accession>A0A9P0EMW9</accession>
<feature type="compositionally biased region" description="Polar residues" evidence="9">
    <location>
        <begin position="1"/>
        <end position="10"/>
    </location>
</feature>
<dbReference type="Gene3D" id="1.25.40.20">
    <property type="entry name" value="Ankyrin repeat-containing domain"/>
    <property type="match status" value="3"/>
</dbReference>
<feature type="repeat" description="ANK" evidence="7">
    <location>
        <begin position="445"/>
        <end position="477"/>
    </location>
</feature>
<evidence type="ECO:0000313" key="11">
    <source>
        <dbReference type="EMBL" id="CAH0054474.1"/>
    </source>
</evidence>
<keyword evidence="12" id="KW-1185">Reference proteome</keyword>
<dbReference type="Gene3D" id="1.20.58.340">
    <property type="entry name" value="Magnesium transport protein CorA, transmembrane region"/>
    <property type="match status" value="1"/>
</dbReference>
<feature type="repeat" description="ANK" evidence="7">
    <location>
        <begin position="104"/>
        <end position="136"/>
    </location>
</feature>
<keyword evidence="2 10" id="KW-0812">Transmembrane</keyword>
<dbReference type="PROSITE" id="PS50088">
    <property type="entry name" value="ANK_REPEAT"/>
    <property type="match status" value="10"/>
</dbReference>
<dbReference type="SUPFAM" id="SSF48403">
    <property type="entry name" value="Ankyrin repeat"/>
    <property type="match status" value="2"/>
</dbReference>
<keyword evidence="5 7" id="KW-0040">ANK repeat</keyword>
<dbReference type="Proteomes" id="UP000775872">
    <property type="component" value="Unassembled WGS sequence"/>
</dbReference>
<evidence type="ECO:0000256" key="9">
    <source>
        <dbReference type="SAM" id="MobiDB-lite"/>
    </source>
</evidence>
<dbReference type="SUPFAM" id="SSF144083">
    <property type="entry name" value="Magnesium transport protein CorA, transmembrane region"/>
    <property type="match status" value="1"/>
</dbReference>
<dbReference type="SMART" id="SM00248">
    <property type="entry name" value="ANK"/>
    <property type="match status" value="14"/>
</dbReference>
<feature type="repeat" description="ANK" evidence="7">
    <location>
        <begin position="313"/>
        <end position="345"/>
    </location>
</feature>
<evidence type="ECO:0000256" key="7">
    <source>
        <dbReference type="PROSITE-ProRule" id="PRU00023"/>
    </source>
</evidence>
<dbReference type="GO" id="GO:0016020">
    <property type="term" value="C:membrane"/>
    <property type="evidence" value="ECO:0007669"/>
    <property type="project" value="UniProtKB-SubCell"/>
</dbReference>
<protein>
    <recommendedName>
        <fullName evidence="13">Ankyrin repeat protein</fullName>
    </recommendedName>
</protein>
<dbReference type="OrthoDB" id="341259at2759"/>
<feature type="repeat" description="ANK" evidence="7">
    <location>
        <begin position="412"/>
        <end position="444"/>
    </location>
</feature>
<feature type="region of interest" description="Disordered" evidence="9">
    <location>
        <begin position="834"/>
        <end position="868"/>
    </location>
</feature>
<dbReference type="EMBL" id="CABFOC020000050">
    <property type="protein sequence ID" value="CAH0054474.1"/>
    <property type="molecule type" value="Genomic_DNA"/>
</dbReference>
<keyword evidence="3" id="KW-0677">Repeat</keyword>
<feature type="repeat" description="ANK" evidence="7">
    <location>
        <begin position="172"/>
        <end position="204"/>
    </location>
</feature>
<dbReference type="Pfam" id="PF12796">
    <property type="entry name" value="Ank_2"/>
    <property type="match status" value="3"/>
</dbReference>
<evidence type="ECO:0000256" key="2">
    <source>
        <dbReference type="ARBA" id="ARBA00022692"/>
    </source>
</evidence>
<gene>
    <name evidence="11" type="ORF">CSOL1703_00016543</name>
</gene>
<reference evidence="11" key="1">
    <citation type="submission" date="2021-10" db="EMBL/GenBank/DDBJ databases">
        <authorList>
            <person name="Piombo E."/>
        </authorList>
    </citation>
    <scope>NUCLEOTIDE SEQUENCE</scope>
</reference>
<dbReference type="InterPro" id="IPR036770">
    <property type="entry name" value="Ankyrin_rpt-contain_sf"/>
</dbReference>
<evidence type="ECO:0000256" key="4">
    <source>
        <dbReference type="ARBA" id="ARBA00022989"/>
    </source>
</evidence>
<dbReference type="GO" id="GO:0046873">
    <property type="term" value="F:metal ion transmembrane transporter activity"/>
    <property type="evidence" value="ECO:0007669"/>
    <property type="project" value="InterPro"/>
</dbReference>
<comment type="subcellular location">
    <subcellularLocation>
        <location evidence="1">Membrane</location>
        <topology evidence="1">Multi-pass membrane protein</topology>
    </subcellularLocation>
</comment>
<dbReference type="InterPro" id="IPR002110">
    <property type="entry name" value="Ankyrin_rpt"/>
</dbReference>
<evidence type="ECO:0000256" key="8">
    <source>
        <dbReference type="SAM" id="Coils"/>
    </source>
</evidence>
<feature type="region of interest" description="Disordered" evidence="9">
    <location>
        <begin position="1"/>
        <end position="37"/>
    </location>
</feature>
<proteinExistence type="predicted"/>
<feature type="repeat" description="ANK" evidence="7">
    <location>
        <begin position="379"/>
        <end position="411"/>
    </location>
</feature>
<feature type="repeat" description="ANK" evidence="7">
    <location>
        <begin position="346"/>
        <end position="378"/>
    </location>
</feature>
<dbReference type="PANTHER" id="PTHR24173:SF83">
    <property type="entry name" value="SOCS BOX DOMAIN-CONTAINING PROTEIN"/>
    <property type="match status" value="1"/>
</dbReference>
<feature type="transmembrane region" description="Helical" evidence="10">
    <location>
        <begin position="1267"/>
        <end position="1288"/>
    </location>
</feature>
<sequence>MLSDTTSSRVASDAMETETAFATPAPLRIDATETEANDVAETIDSAEPSGPSTSDGSFAVERGTSLHNILLGMEEGSSDDVQNRELGETLTRLNEQELNQPDGDEQTPLHIAVSRGLLGATKSLLARGVENSIKHKDRTERQPLHYACMSGHKEIVNLLLGFGADLEAQQGDGRTPLGEACYWEHLDVMNELLSHGAKVNVMDNGNRSLLTLAVIDRNIDIVQRLLLEEHLDLNNRENANGWTALHRAAFWGAEEIVDLLLKRGASTSIQDNDGWTPLYAATYGEEATIMKKFLYNHKGDKMNPKELETPSEEGYTPLLAAIERRCANIVSLLLEAGANCNAEDNQGRRALHHATAEGDESIVLLLIKGGADFNAQDKQGRRALHYATTKGHDSIAFLLIRSGADCNAQDKQGRRALHYAAAEGYDSIASLLIEGGADHNAQDEEGRRALHDASAQGNATIVSLLLNYKADCNAEDNEGRRALHDASTQGQSAIVTLLFKNGAMVNPRDKDRKTPLQLAFKADQKHEWDERDGVMRSFLKDNNLNTTALGIDEVKEDVLVWAAKSFNRHDIAVLLMKKSPGLVEPSNSSQWSAIEWATYRNLPQILWLLLANSPQTNDSKRMVKSASEFINKPRRVLKLKEIQKQRAVMDKGDMEVPLEDRMTAGPLDSKRAELVADILQDPPFAQYTDNEQIKIREISHSQSNVSGEFDAAVMQIYRENGKSIVIREPRVVKDVIYGNGPVKIMEDKMKRLRELKRFIQSMYTNKDDEKILQMADITSEPRFTWIHLPSANDLLARIMKDHDCDPTEYRSVRGFLKDSWVEVPDRESSSRMMRPRFIERDPGNASENTTEGNATSKAEAGSMNENSEHDADIVTKGKHQKAFEEDANSDFVAASATYMPYLLFSTQCRQGNGNNDHTAKTACVNCKDSQEKCDSLLGAHPNSAVHTSPTLDEWYYGFTQGDEFSKDKNYRNENQVATRELVGDVNELAHWPLLRVNQLWIWTLDNKWIITAAPDPMDSNSHTFLDGVLERLKKLGQAGESSSQPESTSDMRQLLVDYCIESYERKSAENEFSHFQDQKILKIQRASIRQLFSNSIKKLGRDETILFKQLTKQPSVSKDAGKPRNTIVKHLLNATFGGVEIRKAIKQAEKLSCDVKDIRDELNILKSVAIYQRDVQDRLSAVLKKEVRSNLTAKYVEGDINGMDKVAERIQSAVDTTLALQQGQETVRQGRTLMVFTVVTIIFLPLSFLSSLFALDVASFQETPGWAFAIICGYQLAILSSQTTYAMFSDDFTDLLSKIRETFKGAKEKSIKDVGLAVIRKLTALATFVWNHVSFKWRTDRSGVRARTHGEV</sequence>
<keyword evidence="4 10" id="KW-1133">Transmembrane helix</keyword>
<feature type="repeat" description="ANK" evidence="7">
    <location>
        <begin position="139"/>
        <end position="171"/>
    </location>
</feature>
<dbReference type="InterPro" id="IPR002523">
    <property type="entry name" value="MgTranspt_CorA/ZnTranspt_ZntB"/>
</dbReference>
<evidence type="ECO:0008006" key="13">
    <source>
        <dbReference type="Google" id="ProtNLM"/>
    </source>
</evidence>
<evidence type="ECO:0000256" key="3">
    <source>
        <dbReference type="ARBA" id="ARBA00022737"/>
    </source>
</evidence>
<feature type="repeat" description="ANK" evidence="7">
    <location>
        <begin position="240"/>
        <end position="272"/>
    </location>
</feature>
<dbReference type="InterPro" id="IPR045863">
    <property type="entry name" value="CorA_TM1_TM2"/>
</dbReference>
<dbReference type="Pfam" id="PF01544">
    <property type="entry name" value="CorA"/>
    <property type="match status" value="1"/>
</dbReference>
<keyword evidence="6 10" id="KW-0472">Membrane</keyword>
<evidence type="ECO:0000256" key="6">
    <source>
        <dbReference type="ARBA" id="ARBA00023136"/>
    </source>
</evidence>
<dbReference type="PROSITE" id="PS50297">
    <property type="entry name" value="ANK_REP_REGION"/>
    <property type="match status" value="10"/>
</dbReference>
<feature type="transmembrane region" description="Helical" evidence="10">
    <location>
        <begin position="1233"/>
        <end position="1255"/>
    </location>
</feature>
<comment type="caution">
    <text evidence="11">The sequence shown here is derived from an EMBL/GenBank/DDBJ whole genome shotgun (WGS) entry which is preliminary data.</text>
</comment>
<evidence type="ECO:0000313" key="12">
    <source>
        <dbReference type="Proteomes" id="UP000775872"/>
    </source>
</evidence>
<evidence type="ECO:0000256" key="5">
    <source>
        <dbReference type="ARBA" id="ARBA00023043"/>
    </source>
</evidence>
<keyword evidence="8" id="KW-0175">Coiled coil</keyword>
<organism evidence="11 12">
    <name type="scientific">Clonostachys solani</name>
    <dbReference type="NCBI Taxonomy" id="160281"/>
    <lineage>
        <taxon>Eukaryota</taxon>
        <taxon>Fungi</taxon>
        <taxon>Dikarya</taxon>
        <taxon>Ascomycota</taxon>
        <taxon>Pezizomycotina</taxon>
        <taxon>Sordariomycetes</taxon>
        <taxon>Hypocreomycetidae</taxon>
        <taxon>Hypocreales</taxon>
        <taxon>Bionectriaceae</taxon>
        <taxon>Clonostachys</taxon>
    </lineage>
</organism>
<name>A0A9P0EMW9_9HYPO</name>
<dbReference type="PANTHER" id="PTHR24173">
    <property type="entry name" value="ANKYRIN REPEAT CONTAINING"/>
    <property type="match status" value="1"/>
</dbReference>
<feature type="compositionally biased region" description="Polar residues" evidence="9">
    <location>
        <begin position="845"/>
        <end position="856"/>
    </location>
</feature>
<evidence type="ECO:0000256" key="10">
    <source>
        <dbReference type="SAM" id="Phobius"/>
    </source>
</evidence>
<dbReference type="Pfam" id="PF13637">
    <property type="entry name" value="Ank_4"/>
    <property type="match status" value="1"/>
</dbReference>
<feature type="repeat" description="ANK" evidence="7">
    <location>
        <begin position="478"/>
        <end position="510"/>
    </location>
</feature>
<evidence type="ECO:0000256" key="1">
    <source>
        <dbReference type="ARBA" id="ARBA00004141"/>
    </source>
</evidence>